<feature type="region of interest" description="Disordered" evidence="4">
    <location>
        <begin position="425"/>
        <end position="445"/>
    </location>
</feature>
<organism evidence="7 8">
    <name type="scientific">Stachybotrys elegans</name>
    <dbReference type="NCBI Taxonomy" id="80388"/>
    <lineage>
        <taxon>Eukaryota</taxon>
        <taxon>Fungi</taxon>
        <taxon>Dikarya</taxon>
        <taxon>Ascomycota</taxon>
        <taxon>Pezizomycotina</taxon>
        <taxon>Sordariomycetes</taxon>
        <taxon>Hypocreomycetidae</taxon>
        <taxon>Hypocreales</taxon>
        <taxon>Stachybotryaceae</taxon>
        <taxon>Stachybotrys</taxon>
    </lineage>
</organism>
<keyword evidence="5" id="KW-0812">Transmembrane</keyword>
<feature type="repeat" description="ANK" evidence="3">
    <location>
        <begin position="805"/>
        <end position="837"/>
    </location>
</feature>
<accession>A0A8K0WRI2</accession>
<dbReference type="GO" id="GO:0000976">
    <property type="term" value="F:transcription cis-regulatory region binding"/>
    <property type="evidence" value="ECO:0007669"/>
    <property type="project" value="TreeGrafter"/>
</dbReference>
<feature type="compositionally biased region" description="Basic and acidic residues" evidence="4">
    <location>
        <begin position="168"/>
        <end position="177"/>
    </location>
</feature>
<evidence type="ECO:0000313" key="8">
    <source>
        <dbReference type="Proteomes" id="UP000813444"/>
    </source>
</evidence>
<dbReference type="InterPro" id="IPR050663">
    <property type="entry name" value="Ankyrin-SOCS_Box"/>
</dbReference>
<evidence type="ECO:0000256" key="5">
    <source>
        <dbReference type="SAM" id="Phobius"/>
    </source>
</evidence>
<name>A0A8K0WRI2_9HYPO</name>
<dbReference type="OrthoDB" id="194358at2759"/>
<proteinExistence type="predicted"/>
<evidence type="ECO:0000313" key="7">
    <source>
        <dbReference type="EMBL" id="KAH7318070.1"/>
    </source>
</evidence>
<feature type="region of interest" description="Disordered" evidence="4">
    <location>
        <begin position="151"/>
        <end position="188"/>
    </location>
</feature>
<dbReference type="Pfam" id="PF00023">
    <property type="entry name" value="Ank"/>
    <property type="match status" value="1"/>
</dbReference>
<evidence type="ECO:0000256" key="1">
    <source>
        <dbReference type="ARBA" id="ARBA00022737"/>
    </source>
</evidence>
<keyword evidence="1" id="KW-0677">Repeat</keyword>
<dbReference type="Proteomes" id="UP000813444">
    <property type="component" value="Unassembled WGS sequence"/>
</dbReference>
<evidence type="ECO:0000256" key="2">
    <source>
        <dbReference type="ARBA" id="ARBA00023043"/>
    </source>
</evidence>
<feature type="chain" id="PRO_5035424992" evidence="6">
    <location>
        <begin position="22"/>
        <end position="964"/>
    </location>
</feature>
<keyword evidence="8" id="KW-1185">Reference proteome</keyword>
<protein>
    <submittedName>
        <fullName evidence="7">Uncharacterized protein</fullName>
    </submittedName>
</protein>
<dbReference type="PANTHER" id="PTHR24193">
    <property type="entry name" value="ANKYRIN REPEAT PROTEIN"/>
    <property type="match status" value="1"/>
</dbReference>
<feature type="signal peptide" evidence="6">
    <location>
        <begin position="1"/>
        <end position="21"/>
    </location>
</feature>
<dbReference type="PANTHER" id="PTHR24193:SF121">
    <property type="entry name" value="ADA2A-CONTAINING COMPLEX COMPONENT 3, ISOFORM D"/>
    <property type="match status" value="1"/>
</dbReference>
<dbReference type="EMBL" id="JAGPNK010000007">
    <property type="protein sequence ID" value="KAH7318070.1"/>
    <property type="molecule type" value="Genomic_DNA"/>
</dbReference>
<dbReference type="GO" id="GO:0045944">
    <property type="term" value="P:positive regulation of transcription by RNA polymerase II"/>
    <property type="evidence" value="ECO:0007669"/>
    <property type="project" value="TreeGrafter"/>
</dbReference>
<keyword evidence="5" id="KW-0472">Membrane</keyword>
<dbReference type="SUPFAM" id="SSF48403">
    <property type="entry name" value="Ankyrin repeat"/>
    <property type="match status" value="1"/>
</dbReference>
<sequence length="964" mass="107227">MAAARDIKFLIALLLAGVAAADDGDDFSNNLFSDLAPLLALFGERVTMQFMSQSMGWADNFILAMAPLGIITAVVSAIRVGGPSWLKAIIGRARENLAAAEADLMSSTSEEVCELWNGREVQTKTVSDQVFESFAVFAHDDRVFITTSRRANNKDDSDDDSDDEFDDEPKAKSKDKSAPSGNMGVQTAPVNKGHSILLQTKTIVGTMISLSGFIIQFVGLRGMHWSVSIAQLGAVLVMAGLRAWVRRGLANPPNCRRLSSRFELDWFAMTLADLGTAPWMDPSEDDDTKHSGPCCEWSVETGGDPDIHQPFEERKGTDEGEDVRPLSNAQRVMTIRRDLGELADWLGPATAQAVAIARSIEITMDSLFQHVPEKNYSWSLKACGGESVKFRLDRQQNGRWKAYADEIEAALSLWLYSVSEKERDHGQEQRKQTALESPHSKDDAWLRAKGSPAKRSLRLLGPNKGALHQDLQWWMPDGATQVAKVHLSEPTGGDETWMEVERHRIVGSGNRSGLDSGYRIWEPPESASDDIASYDIAHGDDEANSLLAIELYGPLESLYAQDMFSSFMWAAAKTLKEPVNGHADIRPKDISDDDAWKSFTFRNDNLSRMAHDIQSTGLGSLEDIFLCILPPLSVEHKLPKSDAIIDLAREQAKRQEQLKHWDKAAAAYIWLFRTAKIFPQQSGIATKATALLIEYLRQVTSSIKLKKAQFDIMYIYILRDVERRLRKELKTIDQGALSGFIRLYEDQGRGWKCDLVHEDNSADTTYPATFNVTELHRLAQTLEVDLQELYLSGKRRRRVNLKDIYDWTPLHYAAAKGCPDAVETLTDVAADVNARDLLEWTPLHYAWADVEAKDNSGRTILHWAAIGGHKATARLLAEEPRADIGVKDKDGMTPLHWAVMCDREAVARLLVQELGADIEAKDNDGMTPLHWAGTEAIARLLVELGADEEAKDNKGQGPSCIRMI</sequence>
<keyword evidence="5" id="KW-1133">Transmembrane helix</keyword>
<dbReference type="AlphaFoldDB" id="A0A8K0WRI2"/>
<dbReference type="GO" id="GO:0005634">
    <property type="term" value="C:nucleus"/>
    <property type="evidence" value="ECO:0007669"/>
    <property type="project" value="TreeGrafter"/>
</dbReference>
<keyword evidence="2 3" id="KW-0040">ANK repeat</keyword>
<feature type="transmembrane region" description="Helical" evidence="5">
    <location>
        <begin position="61"/>
        <end position="82"/>
    </location>
</feature>
<dbReference type="Pfam" id="PF12796">
    <property type="entry name" value="Ank_2"/>
    <property type="match status" value="2"/>
</dbReference>
<feature type="compositionally biased region" description="Acidic residues" evidence="4">
    <location>
        <begin position="156"/>
        <end position="167"/>
    </location>
</feature>
<feature type="region of interest" description="Disordered" evidence="4">
    <location>
        <begin position="302"/>
        <end position="324"/>
    </location>
</feature>
<comment type="caution">
    <text evidence="7">The sequence shown here is derived from an EMBL/GenBank/DDBJ whole genome shotgun (WGS) entry which is preliminary data.</text>
</comment>
<dbReference type="PROSITE" id="PS50297">
    <property type="entry name" value="ANK_REP_REGION"/>
    <property type="match status" value="2"/>
</dbReference>
<dbReference type="SMART" id="SM00248">
    <property type="entry name" value="ANK"/>
    <property type="match status" value="4"/>
</dbReference>
<dbReference type="PROSITE" id="PS50088">
    <property type="entry name" value="ANK_REPEAT"/>
    <property type="match status" value="2"/>
</dbReference>
<evidence type="ECO:0000256" key="3">
    <source>
        <dbReference type="PROSITE-ProRule" id="PRU00023"/>
    </source>
</evidence>
<dbReference type="InterPro" id="IPR036770">
    <property type="entry name" value="Ankyrin_rpt-contain_sf"/>
</dbReference>
<feature type="compositionally biased region" description="Basic and acidic residues" evidence="4">
    <location>
        <begin position="305"/>
        <end position="324"/>
    </location>
</feature>
<evidence type="ECO:0000256" key="4">
    <source>
        <dbReference type="SAM" id="MobiDB-lite"/>
    </source>
</evidence>
<feature type="repeat" description="ANK" evidence="3">
    <location>
        <begin position="890"/>
        <end position="923"/>
    </location>
</feature>
<dbReference type="Gene3D" id="1.25.40.20">
    <property type="entry name" value="Ankyrin repeat-containing domain"/>
    <property type="match status" value="2"/>
</dbReference>
<gene>
    <name evidence="7" type="ORF">B0I35DRAFT_478607</name>
</gene>
<dbReference type="InterPro" id="IPR002110">
    <property type="entry name" value="Ankyrin_rpt"/>
</dbReference>
<evidence type="ECO:0000256" key="6">
    <source>
        <dbReference type="SAM" id="SignalP"/>
    </source>
</evidence>
<reference evidence="7" key="1">
    <citation type="journal article" date="2021" name="Nat. Commun.">
        <title>Genetic determinants of endophytism in the Arabidopsis root mycobiome.</title>
        <authorList>
            <person name="Mesny F."/>
            <person name="Miyauchi S."/>
            <person name="Thiergart T."/>
            <person name="Pickel B."/>
            <person name="Atanasova L."/>
            <person name="Karlsson M."/>
            <person name="Huettel B."/>
            <person name="Barry K.W."/>
            <person name="Haridas S."/>
            <person name="Chen C."/>
            <person name="Bauer D."/>
            <person name="Andreopoulos W."/>
            <person name="Pangilinan J."/>
            <person name="LaButti K."/>
            <person name="Riley R."/>
            <person name="Lipzen A."/>
            <person name="Clum A."/>
            <person name="Drula E."/>
            <person name="Henrissat B."/>
            <person name="Kohler A."/>
            <person name="Grigoriev I.V."/>
            <person name="Martin F.M."/>
            <person name="Hacquard S."/>
        </authorList>
    </citation>
    <scope>NUCLEOTIDE SEQUENCE</scope>
    <source>
        <strain evidence="7">MPI-CAGE-CH-0235</strain>
    </source>
</reference>
<keyword evidence="6" id="KW-0732">Signal</keyword>